<proteinExistence type="predicted"/>
<evidence type="ECO:0000313" key="5">
    <source>
        <dbReference type="Proteomes" id="UP000605805"/>
    </source>
</evidence>
<feature type="compositionally biased region" description="Polar residues" evidence="1">
    <location>
        <begin position="466"/>
        <end position="486"/>
    </location>
</feature>
<feature type="transmembrane region" description="Helical" evidence="2">
    <location>
        <begin position="198"/>
        <end position="221"/>
    </location>
</feature>
<dbReference type="PANTHER" id="PTHR33490">
    <property type="entry name" value="BLR5614 PROTEIN-RELATED"/>
    <property type="match status" value="1"/>
</dbReference>
<reference evidence="4" key="1">
    <citation type="journal article" date="2020" name="ISME J.">
        <title>Gammaproteobacteria mediating utilization of methyl-, sulfur- and petroleum organic compounds in deep ocean hydrothermal plumes.</title>
        <authorList>
            <person name="Zhou Z."/>
            <person name="Liu Y."/>
            <person name="Pan J."/>
            <person name="Cron B.R."/>
            <person name="Toner B.M."/>
            <person name="Anantharaman K."/>
            <person name="Breier J.A."/>
            <person name="Dick G.J."/>
            <person name="Li M."/>
        </authorList>
    </citation>
    <scope>NUCLEOTIDE SEQUENCE</scope>
    <source>
        <strain evidence="4">SZUA-1435</strain>
    </source>
</reference>
<keyword evidence="2" id="KW-0472">Membrane</keyword>
<accession>A0A832YYP4</accession>
<feature type="transmembrane region" description="Helical" evidence="2">
    <location>
        <begin position="542"/>
        <end position="562"/>
    </location>
</feature>
<dbReference type="SMART" id="SM00460">
    <property type="entry name" value="TGc"/>
    <property type="match status" value="1"/>
</dbReference>
<dbReference type="Proteomes" id="UP000605805">
    <property type="component" value="Unassembled WGS sequence"/>
</dbReference>
<dbReference type="EMBL" id="DQTV01000015">
    <property type="protein sequence ID" value="HIP56567.1"/>
    <property type="molecule type" value="Genomic_DNA"/>
</dbReference>
<keyword evidence="2" id="KW-1133">Transmembrane helix</keyword>
<gene>
    <name evidence="4" type="ORF">EYH02_00630</name>
</gene>
<dbReference type="AlphaFoldDB" id="A0A832YYP4"/>
<feature type="transmembrane region" description="Helical" evidence="2">
    <location>
        <begin position="23"/>
        <end position="44"/>
    </location>
</feature>
<dbReference type="InterPro" id="IPR002931">
    <property type="entry name" value="Transglutaminase-like"/>
</dbReference>
<name>A0A832YYP4_9CREN</name>
<dbReference type="PANTHER" id="PTHR33490:SF1">
    <property type="entry name" value="SLL1233 PROTEIN"/>
    <property type="match status" value="1"/>
</dbReference>
<organism evidence="4 5">
    <name type="scientific">Ignisphaera aggregans</name>
    <dbReference type="NCBI Taxonomy" id="334771"/>
    <lineage>
        <taxon>Archaea</taxon>
        <taxon>Thermoproteota</taxon>
        <taxon>Thermoprotei</taxon>
        <taxon>Desulfurococcales</taxon>
        <taxon>Desulfurococcaceae</taxon>
        <taxon>Ignisphaera</taxon>
    </lineage>
</organism>
<feature type="domain" description="Transglutaminase-like" evidence="3">
    <location>
        <begin position="240"/>
        <end position="319"/>
    </location>
</feature>
<feature type="region of interest" description="Disordered" evidence="1">
    <location>
        <begin position="452"/>
        <end position="486"/>
    </location>
</feature>
<sequence length="567" mass="64128">MRPYPRGEERAGFSLTVNIHRGISIALMITLITLQLSMAEMIVVHSYGETHSGIAYTVCDTLYFLNAIYIENSTLNTTLYMETPQNLSFNSFINQTVTTLYVKNLVFLNRSKHYAFQIKPNSTFYGFFLAKVVVCGPHRAMLLRTIKRIIHSKDYRDLIIEGKANETIPSEIKSKYILKPHRVVVEVLKPEFEKWVKYMFNVSVTNLSKFSLAVIAAYYIYGQFYITYTPSPFPRPIDYVIQKRQGDCDDMSRVLVDLLRSYGIPAVIAYGYVFIKADWLRHYVIPVENLTYVIHYAGPHAFTIAYVPGYGWIPLDLLAGSMLVYPFVFEDLSIDTSVNMTAVNEFRNMSRRISGIQLIAILDDDEYLKILNYSEDPIEAISAYVNMSMNLTVVIEKRVVKTNTTTVSRVTPSLTRTTLTTTAVDSTTPTPYLPTSETISATYTSLYRRLSRPTTTPKHVTRPESMHTTSPTHTFTIQTGSTTPYTTPLNTINTQTASERTDIATGLSPHHRSTSRSITELDMPSLHTVDTSVVSTIVSKRYANIVIAIILAIPTIVTAIVYRKAKQ</sequence>
<keyword evidence="2" id="KW-0812">Transmembrane</keyword>
<evidence type="ECO:0000256" key="1">
    <source>
        <dbReference type="SAM" id="MobiDB-lite"/>
    </source>
</evidence>
<dbReference type="Pfam" id="PF01841">
    <property type="entry name" value="Transglut_core"/>
    <property type="match status" value="1"/>
</dbReference>
<protein>
    <recommendedName>
        <fullName evidence="3">Transglutaminase-like domain-containing protein</fullName>
    </recommendedName>
</protein>
<dbReference type="Gene3D" id="3.10.620.30">
    <property type="match status" value="1"/>
</dbReference>
<evidence type="ECO:0000313" key="4">
    <source>
        <dbReference type="EMBL" id="HIP56567.1"/>
    </source>
</evidence>
<dbReference type="InterPro" id="IPR038765">
    <property type="entry name" value="Papain-like_cys_pep_sf"/>
</dbReference>
<evidence type="ECO:0000256" key="2">
    <source>
        <dbReference type="SAM" id="Phobius"/>
    </source>
</evidence>
<comment type="caution">
    <text evidence="4">The sequence shown here is derived from an EMBL/GenBank/DDBJ whole genome shotgun (WGS) entry which is preliminary data.</text>
</comment>
<dbReference type="SUPFAM" id="SSF54001">
    <property type="entry name" value="Cysteine proteinases"/>
    <property type="match status" value="1"/>
</dbReference>
<evidence type="ECO:0000259" key="3">
    <source>
        <dbReference type="SMART" id="SM00460"/>
    </source>
</evidence>